<dbReference type="EMBL" id="QFZK01000001">
    <property type="protein sequence ID" value="RFO98892.1"/>
    <property type="molecule type" value="Genomic_DNA"/>
</dbReference>
<dbReference type="Proteomes" id="UP000260665">
    <property type="component" value="Unassembled WGS sequence"/>
</dbReference>
<evidence type="ECO:0000256" key="2">
    <source>
        <dbReference type="ARBA" id="ARBA00022481"/>
    </source>
</evidence>
<dbReference type="PANTHER" id="PTHR30093">
    <property type="entry name" value="GENERAL SECRETION PATHWAY PROTEIN G"/>
    <property type="match status" value="1"/>
</dbReference>
<feature type="transmembrane region" description="Helical" evidence="6">
    <location>
        <begin position="12"/>
        <end position="35"/>
    </location>
</feature>
<dbReference type="InterPro" id="IPR012902">
    <property type="entry name" value="N_methyl_site"/>
</dbReference>
<dbReference type="SUPFAM" id="SSF54523">
    <property type="entry name" value="Pili subunits"/>
    <property type="match status" value="1"/>
</dbReference>
<evidence type="ECO:0000256" key="6">
    <source>
        <dbReference type="SAM" id="Phobius"/>
    </source>
</evidence>
<organism evidence="7 8">
    <name type="scientific">Rhodoferax lacus</name>
    <dbReference type="NCBI Taxonomy" id="2184758"/>
    <lineage>
        <taxon>Bacteria</taxon>
        <taxon>Pseudomonadati</taxon>
        <taxon>Pseudomonadota</taxon>
        <taxon>Betaproteobacteria</taxon>
        <taxon>Burkholderiales</taxon>
        <taxon>Comamonadaceae</taxon>
        <taxon>Rhodoferax</taxon>
    </lineage>
</organism>
<dbReference type="PRINTS" id="PR00885">
    <property type="entry name" value="BCTERIALGSPH"/>
</dbReference>
<keyword evidence="2" id="KW-0488">Methylation</keyword>
<name>A0A3E1RIR7_9BURK</name>
<reference evidence="7 8" key="1">
    <citation type="submission" date="2018-05" db="EMBL/GenBank/DDBJ databases">
        <title>Rhodoferax soyangensis sp.nov., isolated from an oligotrophic freshwater lake.</title>
        <authorList>
            <person name="Park M."/>
        </authorList>
    </citation>
    <scope>NUCLEOTIDE SEQUENCE [LARGE SCALE GENOMIC DNA]</scope>
    <source>
        <strain evidence="7 8">IMCC26218</strain>
    </source>
</reference>
<keyword evidence="4 6" id="KW-1133">Transmembrane helix</keyword>
<dbReference type="Pfam" id="PF07963">
    <property type="entry name" value="N_methyl"/>
    <property type="match status" value="1"/>
</dbReference>
<evidence type="ECO:0000313" key="8">
    <source>
        <dbReference type="Proteomes" id="UP000260665"/>
    </source>
</evidence>
<sequence length="149" mass="15288">MGANTMTKSKGFTLVELMIVVVIVGVLAAVAIPAYTSFILKSHRTEAINSLLDTASRQARYYTTNNTYAGSMTSLGFAADPNPVPSATTTYFNVSVAATPAATASAPASFTLQAVPSGAQANDSCGTFTYTDLGQKGVSAGTVASCWGQ</sequence>
<dbReference type="GO" id="GO:0015627">
    <property type="term" value="C:type II protein secretion system complex"/>
    <property type="evidence" value="ECO:0007669"/>
    <property type="project" value="InterPro"/>
</dbReference>
<protein>
    <submittedName>
        <fullName evidence="7">Pilus assembly protein</fullName>
    </submittedName>
</protein>
<evidence type="ECO:0000256" key="1">
    <source>
        <dbReference type="ARBA" id="ARBA00004167"/>
    </source>
</evidence>
<dbReference type="Gene3D" id="3.30.700.10">
    <property type="entry name" value="Glycoprotein, Type 4 Pilin"/>
    <property type="match status" value="1"/>
</dbReference>
<dbReference type="InterPro" id="IPR031982">
    <property type="entry name" value="PilE-like"/>
</dbReference>
<dbReference type="NCBIfam" id="TIGR02532">
    <property type="entry name" value="IV_pilin_GFxxxE"/>
    <property type="match status" value="1"/>
</dbReference>
<dbReference type="OrthoDB" id="8592370at2"/>
<dbReference type="GO" id="GO:0043683">
    <property type="term" value="P:type IV pilus assembly"/>
    <property type="evidence" value="ECO:0007669"/>
    <property type="project" value="InterPro"/>
</dbReference>
<dbReference type="Pfam" id="PF16732">
    <property type="entry name" value="ComP_DUS"/>
    <property type="match status" value="1"/>
</dbReference>
<evidence type="ECO:0000256" key="3">
    <source>
        <dbReference type="ARBA" id="ARBA00022692"/>
    </source>
</evidence>
<dbReference type="PROSITE" id="PS00409">
    <property type="entry name" value="PROKAR_NTER_METHYL"/>
    <property type="match status" value="1"/>
</dbReference>
<accession>A0A3E1RIR7</accession>
<dbReference type="InterPro" id="IPR045584">
    <property type="entry name" value="Pilin-like"/>
</dbReference>
<keyword evidence="3 6" id="KW-0812">Transmembrane</keyword>
<gene>
    <name evidence="7" type="ORF">DIC66_03205</name>
</gene>
<evidence type="ECO:0000313" key="7">
    <source>
        <dbReference type="EMBL" id="RFO98892.1"/>
    </source>
</evidence>
<keyword evidence="8" id="KW-1185">Reference proteome</keyword>
<comment type="caution">
    <text evidence="7">The sequence shown here is derived from an EMBL/GenBank/DDBJ whole genome shotgun (WGS) entry which is preliminary data.</text>
</comment>
<keyword evidence="5 6" id="KW-0472">Membrane</keyword>
<proteinExistence type="predicted"/>
<dbReference type="InterPro" id="IPR002416">
    <property type="entry name" value="T2SS_protein-GspH"/>
</dbReference>
<evidence type="ECO:0000256" key="5">
    <source>
        <dbReference type="ARBA" id="ARBA00023136"/>
    </source>
</evidence>
<dbReference type="GO" id="GO:0015628">
    <property type="term" value="P:protein secretion by the type II secretion system"/>
    <property type="evidence" value="ECO:0007669"/>
    <property type="project" value="InterPro"/>
</dbReference>
<comment type="subcellular location">
    <subcellularLocation>
        <location evidence="1">Membrane</location>
        <topology evidence="1">Single-pass membrane protein</topology>
    </subcellularLocation>
</comment>
<dbReference type="PANTHER" id="PTHR30093:SF47">
    <property type="entry name" value="TYPE IV PILUS NON-CORE MINOR PILIN PILE"/>
    <property type="match status" value="1"/>
</dbReference>
<dbReference type="AlphaFoldDB" id="A0A3E1RIR7"/>
<dbReference type="GO" id="GO:0016020">
    <property type="term" value="C:membrane"/>
    <property type="evidence" value="ECO:0007669"/>
    <property type="project" value="UniProtKB-SubCell"/>
</dbReference>
<evidence type="ECO:0000256" key="4">
    <source>
        <dbReference type="ARBA" id="ARBA00022989"/>
    </source>
</evidence>